<feature type="domain" description="Ricin B lectin" evidence="2">
    <location>
        <begin position="53"/>
        <end position="106"/>
    </location>
</feature>
<feature type="signal peptide" evidence="1">
    <location>
        <begin position="1"/>
        <end position="22"/>
    </location>
</feature>
<evidence type="ECO:0000313" key="4">
    <source>
        <dbReference type="Proteomes" id="UP001257627"/>
    </source>
</evidence>
<dbReference type="RefSeq" id="WP_164404964.1">
    <property type="nucleotide sequence ID" value="NZ_JARAKF010000001.1"/>
</dbReference>
<reference evidence="3 4" key="1">
    <citation type="submission" date="2023-02" db="EMBL/GenBank/DDBJ databases">
        <authorList>
            <person name="Maleckis M."/>
        </authorList>
    </citation>
    <scope>NUCLEOTIDE SEQUENCE [LARGE SCALE GENOMIC DNA]</scope>
    <source>
        <strain evidence="3 4">P8-A2</strain>
    </source>
</reference>
<gene>
    <name evidence="3" type="ORF">PU648_06050</name>
</gene>
<evidence type="ECO:0000313" key="3">
    <source>
        <dbReference type="EMBL" id="MDU8991946.1"/>
    </source>
</evidence>
<dbReference type="SUPFAM" id="SSF50370">
    <property type="entry name" value="Ricin B-like lectins"/>
    <property type="match status" value="1"/>
</dbReference>
<organism evidence="3 4">
    <name type="scientific">Streptomyces mirabilis</name>
    <dbReference type="NCBI Taxonomy" id="68239"/>
    <lineage>
        <taxon>Bacteria</taxon>
        <taxon>Bacillati</taxon>
        <taxon>Actinomycetota</taxon>
        <taxon>Actinomycetes</taxon>
        <taxon>Kitasatosporales</taxon>
        <taxon>Streptomycetaceae</taxon>
        <taxon>Streptomyces</taxon>
    </lineage>
</organism>
<feature type="chain" id="PRO_5046158003" evidence="1">
    <location>
        <begin position="23"/>
        <end position="187"/>
    </location>
</feature>
<dbReference type="Proteomes" id="UP001257627">
    <property type="component" value="Unassembled WGS sequence"/>
</dbReference>
<dbReference type="CDD" id="cd23415">
    <property type="entry name" value="beta-trefoil_Ricin_AH"/>
    <property type="match status" value="1"/>
</dbReference>
<keyword evidence="4" id="KW-1185">Reference proteome</keyword>
<protein>
    <submittedName>
        <fullName evidence="3">RICIN domain-containing protein</fullName>
    </submittedName>
</protein>
<keyword evidence="1" id="KW-0732">Signal</keyword>
<name>A0ABU3UDE6_9ACTN</name>
<dbReference type="Gene3D" id="2.80.10.50">
    <property type="match status" value="1"/>
</dbReference>
<evidence type="ECO:0000256" key="1">
    <source>
        <dbReference type="SAM" id="SignalP"/>
    </source>
</evidence>
<dbReference type="EMBL" id="JARAKF010000001">
    <property type="protein sequence ID" value="MDU8991946.1"/>
    <property type="molecule type" value="Genomic_DNA"/>
</dbReference>
<comment type="caution">
    <text evidence="3">The sequence shown here is derived from an EMBL/GenBank/DDBJ whole genome shotgun (WGS) entry which is preliminary data.</text>
</comment>
<dbReference type="Pfam" id="PF14200">
    <property type="entry name" value="RicinB_lectin_2"/>
    <property type="match status" value="1"/>
</dbReference>
<dbReference type="InterPro" id="IPR000772">
    <property type="entry name" value="Ricin_B_lectin"/>
</dbReference>
<evidence type="ECO:0000259" key="2">
    <source>
        <dbReference type="Pfam" id="PF14200"/>
    </source>
</evidence>
<sequence>MRLRALGSATAALAVALGLAVANTGTATAEAQASNWTYGHVYRFISMSPDYYHSSTCLDDSGSSPSGYLRNFTCNGQNYQQWKVTALSNGWAQLKNVNTGRCLDYSHAYQLRTYVCNGPSFTGGWQGWAMINRSAFNGSQVLKSATNEDPSSMCVDISSGGGTRGFACNGSSQDAGYQSFWAEDDSI</sequence>
<accession>A0ABU3UDE6</accession>
<dbReference type="PROSITE" id="PS50231">
    <property type="entry name" value="RICIN_B_LECTIN"/>
    <property type="match status" value="1"/>
</dbReference>
<dbReference type="InterPro" id="IPR035992">
    <property type="entry name" value="Ricin_B-like_lectins"/>
</dbReference>
<proteinExistence type="predicted"/>